<dbReference type="EMBL" id="CAXDID020000258">
    <property type="protein sequence ID" value="CAL6065971.1"/>
    <property type="molecule type" value="Genomic_DNA"/>
</dbReference>
<gene>
    <name evidence="1" type="ORF">HINF_LOCUS29781</name>
    <name evidence="2" type="ORF">HINF_LOCUS52095</name>
</gene>
<evidence type="ECO:0000313" key="3">
    <source>
        <dbReference type="Proteomes" id="UP001642409"/>
    </source>
</evidence>
<organism evidence="1">
    <name type="scientific">Hexamita inflata</name>
    <dbReference type="NCBI Taxonomy" id="28002"/>
    <lineage>
        <taxon>Eukaryota</taxon>
        <taxon>Metamonada</taxon>
        <taxon>Diplomonadida</taxon>
        <taxon>Hexamitidae</taxon>
        <taxon>Hexamitinae</taxon>
        <taxon>Hexamita</taxon>
    </lineage>
</organism>
<reference evidence="1" key="1">
    <citation type="submission" date="2023-06" db="EMBL/GenBank/DDBJ databases">
        <authorList>
            <person name="Kurt Z."/>
        </authorList>
    </citation>
    <scope>NUCLEOTIDE SEQUENCE</scope>
</reference>
<dbReference type="Proteomes" id="UP001642409">
    <property type="component" value="Unassembled WGS sequence"/>
</dbReference>
<keyword evidence="3" id="KW-1185">Reference proteome</keyword>
<evidence type="ECO:0000313" key="1">
    <source>
        <dbReference type="EMBL" id="CAI9942136.1"/>
    </source>
</evidence>
<proteinExistence type="predicted"/>
<dbReference type="EMBL" id="CATOUU010000698">
    <property type="protein sequence ID" value="CAI9942136.1"/>
    <property type="molecule type" value="Genomic_DNA"/>
</dbReference>
<sequence length="155" mass="18584">MPVSKLEYNHTLQVIKKQMCSQLGFQENQIDYLQISALLENNIFDWDIVSQQLSVSKHYVKRWIRETYQRQNSIKMSNNDHNLLQTITQHLMNKGVDLGSKAVQIYIKNQLSQQYHWQVFYQHFSNAKRFAKKQMITNDQFLKSQIKQLLTYIEK</sequence>
<evidence type="ECO:0000313" key="2">
    <source>
        <dbReference type="EMBL" id="CAL6065971.1"/>
    </source>
</evidence>
<name>A0AA86PMD0_9EUKA</name>
<dbReference type="AlphaFoldDB" id="A0AA86PMD0"/>
<protein>
    <submittedName>
        <fullName evidence="1">Uncharacterized protein</fullName>
    </submittedName>
</protein>
<reference evidence="2 3" key="2">
    <citation type="submission" date="2024-07" db="EMBL/GenBank/DDBJ databases">
        <authorList>
            <person name="Akdeniz Z."/>
        </authorList>
    </citation>
    <scope>NUCLEOTIDE SEQUENCE [LARGE SCALE GENOMIC DNA]</scope>
</reference>
<accession>A0AA86PMD0</accession>
<comment type="caution">
    <text evidence="1">The sequence shown here is derived from an EMBL/GenBank/DDBJ whole genome shotgun (WGS) entry which is preliminary data.</text>
</comment>